<dbReference type="EMBL" id="AP018365">
    <property type="protein sequence ID" value="BBA98348.1"/>
    <property type="molecule type" value="Genomic_DNA"/>
</dbReference>
<dbReference type="RefSeq" id="WP_202234510.1">
    <property type="nucleotide sequence ID" value="NZ_AP018365.1"/>
</dbReference>
<dbReference type="Proteomes" id="UP000595703">
    <property type="component" value="Chromosome"/>
</dbReference>
<evidence type="ECO:0000313" key="1">
    <source>
        <dbReference type="EMBL" id="BBA98348.1"/>
    </source>
</evidence>
<protein>
    <submittedName>
        <fullName evidence="1">Uncharacterized protein</fullName>
    </submittedName>
</protein>
<reference evidence="1 2" key="1">
    <citation type="journal article" date="2010" name="J. Bacteriol.">
        <title>Biochemical characterization of a novel indole prenyltransferase from Streptomyces sp. SN-593.</title>
        <authorList>
            <person name="Takahashi S."/>
            <person name="Takagi H."/>
            <person name="Toyoda A."/>
            <person name="Uramoto M."/>
            <person name="Nogawa T."/>
            <person name="Ueki M."/>
            <person name="Sakaki Y."/>
            <person name="Osada H."/>
        </authorList>
    </citation>
    <scope>NUCLEOTIDE SEQUENCE [LARGE SCALE GENOMIC DNA]</scope>
    <source>
        <strain evidence="1 2">SN-593</strain>
    </source>
</reference>
<organism evidence="1 2">
    <name type="scientific">Actinacidiphila reveromycinica</name>
    <dbReference type="NCBI Taxonomy" id="659352"/>
    <lineage>
        <taxon>Bacteria</taxon>
        <taxon>Bacillati</taxon>
        <taxon>Actinomycetota</taxon>
        <taxon>Actinomycetes</taxon>
        <taxon>Kitasatosporales</taxon>
        <taxon>Streptomycetaceae</taxon>
        <taxon>Actinacidiphila</taxon>
    </lineage>
</organism>
<sequence length="65" mass="6955">MGCSCTKKRQQYEVVADGGNGKVLYSSVSKATSEAVSRRYAGSIVREKEKEGALATSTTKPPTQK</sequence>
<proteinExistence type="predicted"/>
<dbReference type="KEGG" id="arev:RVR_4493"/>
<reference evidence="1 2" key="2">
    <citation type="journal article" date="2011" name="J. Antibiot.">
        <title>Furaquinocins I and J: novel polyketide isoprenoid hybrid compounds from Streptomyces reveromyceticus SN-593.</title>
        <authorList>
            <person name="Panthee S."/>
            <person name="Takahashi S."/>
            <person name="Takagi H."/>
            <person name="Nogawa T."/>
            <person name="Oowada E."/>
            <person name="Uramoto M."/>
            <person name="Osada H."/>
        </authorList>
    </citation>
    <scope>NUCLEOTIDE SEQUENCE [LARGE SCALE GENOMIC DNA]</scope>
    <source>
        <strain evidence="1 2">SN-593</strain>
    </source>
</reference>
<reference evidence="1 2" key="4">
    <citation type="journal article" date="2020" name="Sci. Rep.">
        <title>beta-carboline chemical signals induce reveromycin production through a LuxR family regulator in Streptomyces sp. SN-593.</title>
        <authorList>
            <person name="Panthee S."/>
            <person name="Kito N."/>
            <person name="Hayashi T."/>
            <person name="Shimizu T."/>
            <person name="Ishikawa J."/>
            <person name="Hamamoto H."/>
            <person name="Osada H."/>
            <person name="Takahashi S."/>
        </authorList>
    </citation>
    <scope>NUCLEOTIDE SEQUENCE [LARGE SCALE GENOMIC DNA]</scope>
    <source>
        <strain evidence="1 2">SN-593</strain>
    </source>
</reference>
<gene>
    <name evidence="1" type="ORF">RVR_4493</name>
</gene>
<dbReference type="AlphaFoldDB" id="A0A7U3UTB2"/>
<keyword evidence="2" id="KW-1185">Reference proteome</keyword>
<evidence type="ECO:0000313" key="2">
    <source>
        <dbReference type="Proteomes" id="UP000595703"/>
    </source>
</evidence>
<name>A0A7U3UTB2_9ACTN</name>
<accession>A0A7U3UTB2</accession>
<reference evidence="1 2" key="3">
    <citation type="journal article" date="2011" name="Nat. Chem. Biol.">
        <title>Reveromycin A biosynthesis uses RevG and RevJ for stereospecific spiroacetal formation.</title>
        <authorList>
            <person name="Takahashi S."/>
            <person name="Toyoda A."/>
            <person name="Sekiyama Y."/>
            <person name="Takagi H."/>
            <person name="Nogawa T."/>
            <person name="Uramoto M."/>
            <person name="Suzuki R."/>
            <person name="Koshino H."/>
            <person name="Kumano T."/>
            <person name="Panthee S."/>
            <person name="Dairi T."/>
            <person name="Ishikawa J."/>
            <person name="Ikeda H."/>
            <person name="Sakaki Y."/>
            <person name="Osada H."/>
        </authorList>
    </citation>
    <scope>NUCLEOTIDE SEQUENCE [LARGE SCALE GENOMIC DNA]</scope>
    <source>
        <strain evidence="1 2">SN-593</strain>
    </source>
</reference>